<dbReference type="GO" id="GO:0008664">
    <property type="term" value="F:RNA 2',3'-cyclic 3'-phosphodiesterase activity"/>
    <property type="evidence" value="ECO:0007669"/>
    <property type="project" value="UniProtKB-EC"/>
</dbReference>
<dbReference type="InterPro" id="IPR004175">
    <property type="entry name" value="RNA_CPDase"/>
</dbReference>
<dbReference type="Pfam" id="PF13563">
    <property type="entry name" value="2_5_RNA_ligase2"/>
    <property type="match status" value="1"/>
</dbReference>
<dbReference type="PANTHER" id="PTHR35561">
    <property type="entry name" value="RNA 2',3'-CYCLIC PHOSPHODIESTERASE"/>
    <property type="match status" value="1"/>
</dbReference>
<comment type="function">
    <text evidence="2">Hydrolyzes RNA 2',3'-cyclic phosphodiester to an RNA 2'-phosphomonoester.</text>
</comment>
<evidence type="ECO:0000313" key="4">
    <source>
        <dbReference type="Proteomes" id="UP000317716"/>
    </source>
</evidence>
<organism evidence="3 4">
    <name type="scientific">Eiseniibacteriota bacterium</name>
    <dbReference type="NCBI Taxonomy" id="2212470"/>
    <lineage>
        <taxon>Bacteria</taxon>
        <taxon>Candidatus Eiseniibacteriota</taxon>
    </lineage>
</organism>
<name>A0A538SZX7_UNCEI</name>
<comment type="catalytic activity">
    <reaction evidence="2">
        <text>a 3'-end 2',3'-cyclophospho-ribonucleotide-RNA + H2O = a 3'-end 2'-phospho-ribonucleotide-RNA + H(+)</text>
        <dbReference type="Rhea" id="RHEA:11828"/>
        <dbReference type="Rhea" id="RHEA-COMP:10464"/>
        <dbReference type="Rhea" id="RHEA-COMP:17353"/>
        <dbReference type="ChEBI" id="CHEBI:15377"/>
        <dbReference type="ChEBI" id="CHEBI:15378"/>
        <dbReference type="ChEBI" id="CHEBI:83064"/>
        <dbReference type="ChEBI" id="CHEBI:173113"/>
        <dbReference type="EC" id="3.1.4.58"/>
    </reaction>
</comment>
<reference evidence="3 4" key="1">
    <citation type="journal article" date="2019" name="Nat. Microbiol.">
        <title>Mediterranean grassland soil C-N compound turnover is dependent on rainfall and depth, and is mediated by genomically divergent microorganisms.</title>
        <authorList>
            <person name="Diamond S."/>
            <person name="Andeer P.F."/>
            <person name="Li Z."/>
            <person name="Crits-Christoph A."/>
            <person name="Burstein D."/>
            <person name="Anantharaman K."/>
            <person name="Lane K.R."/>
            <person name="Thomas B.C."/>
            <person name="Pan C."/>
            <person name="Northen T.R."/>
            <person name="Banfield J.F."/>
        </authorList>
    </citation>
    <scope>NUCLEOTIDE SEQUENCE [LARGE SCALE GENOMIC DNA]</scope>
    <source>
        <strain evidence="3">WS_2</strain>
    </source>
</reference>
<feature type="short sequence motif" description="HXTX 2" evidence="2">
    <location>
        <begin position="126"/>
        <end position="129"/>
    </location>
</feature>
<evidence type="ECO:0000256" key="1">
    <source>
        <dbReference type="ARBA" id="ARBA00022801"/>
    </source>
</evidence>
<evidence type="ECO:0000256" key="2">
    <source>
        <dbReference type="HAMAP-Rule" id="MF_01940"/>
    </source>
</evidence>
<dbReference type="EC" id="3.1.4.58" evidence="2"/>
<evidence type="ECO:0000313" key="3">
    <source>
        <dbReference type="EMBL" id="TMQ56922.1"/>
    </source>
</evidence>
<feature type="active site" description="Proton acceptor" evidence="2">
    <location>
        <position position="126"/>
    </location>
</feature>
<accession>A0A538SZX7</accession>
<protein>
    <recommendedName>
        <fullName evidence="2">RNA 2',3'-cyclic phosphodiesterase</fullName>
        <shortName evidence="2">RNA 2',3'-CPDase</shortName>
        <ecNumber evidence="2">3.1.4.58</ecNumber>
    </recommendedName>
</protein>
<keyword evidence="1 2" id="KW-0378">Hydrolase</keyword>
<feature type="short sequence motif" description="HXTX 1" evidence="2">
    <location>
        <begin position="40"/>
        <end position="43"/>
    </location>
</feature>
<dbReference type="Proteomes" id="UP000317716">
    <property type="component" value="Unassembled WGS sequence"/>
</dbReference>
<gene>
    <name evidence="3" type="primary">thpR</name>
    <name evidence="3" type="ORF">E6K72_04195</name>
</gene>
<comment type="caution">
    <text evidence="3">The sequence shown here is derived from an EMBL/GenBank/DDBJ whole genome shotgun (WGS) entry which is preliminary data.</text>
</comment>
<dbReference type="HAMAP" id="MF_01940">
    <property type="entry name" value="RNA_CPDase"/>
    <property type="match status" value="1"/>
</dbReference>
<dbReference type="NCBIfam" id="TIGR02258">
    <property type="entry name" value="2_5_ligase"/>
    <property type="match status" value="1"/>
</dbReference>
<dbReference type="SUPFAM" id="SSF55144">
    <property type="entry name" value="LigT-like"/>
    <property type="match status" value="1"/>
</dbReference>
<dbReference type="InterPro" id="IPR009097">
    <property type="entry name" value="Cyclic_Pdiesterase"/>
</dbReference>
<dbReference type="AlphaFoldDB" id="A0A538SZX7"/>
<dbReference type="Gene3D" id="3.90.1140.10">
    <property type="entry name" value="Cyclic phosphodiesterase"/>
    <property type="match status" value="1"/>
</dbReference>
<dbReference type="PANTHER" id="PTHR35561:SF1">
    <property type="entry name" value="RNA 2',3'-CYCLIC PHOSPHODIESTERASE"/>
    <property type="match status" value="1"/>
</dbReference>
<proteinExistence type="inferred from homology"/>
<comment type="similarity">
    <text evidence="2">Belongs to the 2H phosphoesterase superfamily. ThpR family.</text>
</comment>
<dbReference type="EMBL" id="VBOS01000142">
    <property type="protein sequence ID" value="TMQ56922.1"/>
    <property type="molecule type" value="Genomic_DNA"/>
</dbReference>
<sequence length="185" mass="19801">MRIFLAVFPPEAVQGAVFAAAGALKRAGDGVSWVKRENLHYTLRFMGELGADGARRVGEAADVAAAGAAFTAALGPLGAFPNARRARVLWAGMTEGAERLTALARALEAALVRNGFDQADHPFSAHLTIGRVRDPRADWTERLEAVRVDPAAARFTVDRMCVMESRLSPKGSTYTVRHEARLSGG</sequence>
<dbReference type="GO" id="GO:0004113">
    <property type="term" value="F:2',3'-cyclic-nucleotide 3'-phosphodiesterase activity"/>
    <property type="evidence" value="ECO:0007669"/>
    <property type="project" value="InterPro"/>
</dbReference>
<feature type="active site" description="Proton donor" evidence="2">
    <location>
        <position position="40"/>
    </location>
</feature>